<accession>A0AAF0GZH5</accession>
<reference evidence="2" key="1">
    <citation type="submission" date="2019-04" db="EMBL/GenBank/DDBJ databases">
        <authorList>
            <person name="Chiang H.-Y."/>
            <person name="Huang Y.-Y."/>
            <person name="Chou L."/>
            <person name="Lai E.-M."/>
            <person name="Kuo C.-H."/>
        </authorList>
    </citation>
    <scope>NUCLEOTIDE SEQUENCE</scope>
    <source>
        <strain evidence="2">CFBP5506</strain>
    </source>
</reference>
<dbReference type="Proteomes" id="UP000305410">
    <property type="component" value="Chromosome Linear"/>
</dbReference>
<dbReference type="AlphaFoldDB" id="A0AAF0GZH5"/>
<gene>
    <name evidence="2" type="ORF">CFBP5506_14915</name>
</gene>
<protein>
    <submittedName>
        <fullName evidence="2">Uncharacterized protein</fullName>
    </submittedName>
</protein>
<reference evidence="2" key="2">
    <citation type="submission" date="2023-04" db="EMBL/GenBank/DDBJ databases">
        <title>Complete genome sequence of Agrobacterium salinitolerans CFBP5506.</title>
        <authorList>
            <person name="Yen H.-C."/>
            <person name="Yan X.-H."/>
            <person name="Lai E.-M."/>
            <person name="Kuo C.-H."/>
        </authorList>
    </citation>
    <scope>NUCLEOTIDE SEQUENCE</scope>
    <source>
        <strain evidence="2">CFBP5506</strain>
    </source>
</reference>
<feature type="compositionally biased region" description="Basic and acidic residues" evidence="1">
    <location>
        <begin position="47"/>
        <end position="68"/>
    </location>
</feature>
<name>A0AAF0GZH5_AGRTU</name>
<proteinExistence type="predicted"/>
<evidence type="ECO:0000313" key="3">
    <source>
        <dbReference type="Proteomes" id="UP000305410"/>
    </source>
</evidence>
<evidence type="ECO:0000256" key="1">
    <source>
        <dbReference type="SAM" id="MobiDB-lite"/>
    </source>
</evidence>
<evidence type="ECO:0000313" key="2">
    <source>
        <dbReference type="EMBL" id="WGM60974.1"/>
    </source>
</evidence>
<organism evidence="2 3">
    <name type="scientific">Agrobacterium tumefaciens</name>
    <dbReference type="NCBI Taxonomy" id="358"/>
    <lineage>
        <taxon>Bacteria</taxon>
        <taxon>Pseudomonadati</taxon>
        <taxon>Pseudomonadota</taxon>
        <taxon>Alphaproteobacteria</taxon>
        <taxon>Hyphomicrobiales</taxon>
        <taxon>Rhizobiaceae</taxon>
        <taxon>Rhizobium/Agrobacterium group</taxon>
        <taxon>Agrobacterium</taxon>
        <taxon>Agrobacterium tumefaciens complex</taxon>
    </lineage>
</organism>
<dbReference type="EMBL" id="CP122963">
    <property type="protein sequence ID" value="WGM60974.1"/>
    <property type="molecule type" value="Genomic_DNA"/>
</dbReference>
<dbReference type="RefSeq" id="WP_162927556.1">
    <property type="nucleotide sequence ID" value="NZ_CP122963.1"/>
</dbReference>
<sequence length="74" mass="8049">MGGLLAICLNGEDNCAPPRLPFQSLPKKSFLSHPHHRILAASFLPQPERKGDTRGAFREPEAGIDKHGSGKPCF</sequence>
<feature type="region of interest" description="Disordered" evidence="1">
    <location>
        <begin position="45"/>
        <end position="74"/>
    </location>
</feature>